<protein>
    <submittedName>
        <fullName evidence="1">Ras-related protein RABC1</fullName>
    </submittedName>
</protein>
<evidence type="ECO:0000313" key="1">
    <source>
        <dbReference type="EMBL" id="KAI8003636.1"/>
    </source>
</evidence>
<reference evidence="1 2" key="1">
    <citation type="journal article" date="2022" name="Plant J.">
        <title>Chromosome-level genome of Camellia lanceoleosa provides a valuable resource for understanding genome evolution and self-incompatibility.</title>
        <authorList>
            <person name="Gong W."/>
            <person name="Xiao S."/>
            <person name="Wang L."/>
            <person name="Liao Z."/>
            <person name="Chang Y."/>
            <person name="Mo W."/>
            <person name="Hu G."/>
            <person name="Li W."/>
            <person name="Zhao G."/>
            <person name="Zhu H."/>
            <person name="Hu X."/>
            <person name="Ji K."/>
            <person name="Xiang X."/>
            <person name="Song Q."/>
            <person name="Yuan D."/>
            <person name="Jin S."/>
            <person name="Zhang L."/>
        </authorList>
    </citation>
    <scope>NUCLEOTIDE SEQUENCE [LARGE SCALE GENOMIC DNA]</scope>
    <source>
        <strain evidence="1">SQ_2022a</strain>
    </source>
</reference>
<accession>A0ACC0GU51</accession>
<dbReference type="Proteomes" id="UP001060215">
    <property type="component" value="Chromosome 9"/>
</dbReference>
<keyword evidence="2" id="KW-1185">Reference proteome</keyword>
<proteinExistence type="predicted"/>
<organism evidence="1 2">
    <name type="scientific">Camellia lanceoleosa</name>
    <dbReference type="NCBI Taxonomy" id="1840588"/>
    <lineage>
        <taxon>Eukaryota</taxon>
        <taxon>Viridiplantae</taxon>
        <taxon>Streptophyta</taxon>
        <taxon>Embryophyta</taxon>
        <taxon>Tracheophyta</taxon>
        <taxon>Spermatophyta</taxon>
        <taxon>Magnoliopsida</taxon>
        <taxon>eudicotyledons</taxon>
        <taxon>Gunneridae</taxon>
        <taxon>Pentapetalae</taxon>
        <taxon>asterids</taxon>
        <taxon>Ericales</taxon>
        <taxon>Theaceae</taxon>
        <taxon>Camellia</taxon>
    </lineage>
</organism>
<comment type="caution">
    <text evidence="1">The sequence shown here is derived from an EMBL/GenBank/DDBJ whole genome shotgun (WGS) entry which is preliminary data.</text>
</comment>
<name>A0ACC0GU51_9ERIC</name>
<gene>
    <name evidence="1" type="ORF">LOK49_LG08G02051</name>
</gene>
<sequence length="205" mass="23614">MLLKFEIHVYSSFSGLWCFYRIASMDSTMGTQEYEENYKEHKRERRNRKELAIPTESKLQLAFQESERDVTKKEGINFARKYGCLFIECSAKTRVNVQQCFEELILKWQGRTGLMVSAYLVYSGMSAEEALQVYAHKRTTNNEGVPYITTALMDAKLGTEGCKDLFDWLSRQLSGLSNFPDAGTMTSKVQLEGFLAKEFPSLLFR</sequence>
<dbReference type="EMBL" id="CM045766">
    <property type="protein sequence ID" value="KAI8003636.1"/>
    <property type="molecule type" value="Genomic_DNA"/>
</dbReference>
<evidence type="ECO:0000313" key="2">
    <source>
        <dbReference type="Proteomes" id="UP001060215"/>
    </source>
</evidence>